<keyword evidence="5 9" id="KW-0547">Nucleotide-binding</keyword>
<accession>A0ABV9LY98</accession>
<comment type="catalytic activity">
    <reaction evidence="8 9">
        <text>D-gluconate + ATP = 6-phospho-D-gluconate + ADP + H(+)</text>
        <dbReference type="Rhea" id="RHEA:19433"/>
        <dbReference type="ChEBI" id="CHEBI:15378"/>
        <dbReference type="ChEBI" id="CHEBI:18391"/>
        <dbReference type="ChEBI" id="CHEBI:30616"/>
        <dbReference type="ChEBI" id="CHEBI:58759"/>
        <dbReference type="ChEBI" id="CHEBI:456216"/>
        <dbReference type="EC" id="2.7.1.12"/>
    </reaction>
</comment>
<dbReference type="Gene3D" id="3.40.50.300">
    <property type="entry name" value="P-loop containing nucleotide triphosphate hydrolases"/>
    <property type="match status" value="1"/>
</dbReference>
<name>A0ABV9LY98_9ALTE</name>
<evidence type="ECO:0000256" key="2">
    <source>
        <dbReference type="ARBA" id="ARBA00008420"/>
    </source>
</evidence>
<dbReference type="RefSeq" id="WP_382410130.1">
    <property type="nucleotide sequence ID" value="NZ_JBHSGU010000017.1"/>
</dbReference>
<protein>
    <recommendedName>
        <fullName evidence="3 9">Gluconokinase</fullName>
        <ecNumber evidence="3 9">2.7.1.12</ecNumber>
    </recommendedName>
</protein>
<keyword evidence="6 9" id="KW-0418">Kinase</keyword>
<comment type="pathway">
    <text evidence="1">Carbohydrate acid metabolism.</text>
</comment>
<dbReference type="InterPro" id="IPR027417">
    <property type="entry name" value="P-loop_NTPase"/>
</dbReference>
<evidence type="ECO:0000256" key="4">
    <source>
        <dbReference type="ARBA" id="ARBA00022679"/>
    </source>
</evidence>
<evidence type="ECO:0000256" key="1">
    <source>
        <dbReference type="ARBA" id="ARBA00004761"/>
    </source>
</evidence>
<keyword evidence="7 9" id="KW-0067">ATP-binding</keyword>
<dbReference type="NCBIfam" id="TIGR01313">
    <property type="entry name" value="therm_gnt_kin"/>
    <property type="match status" value="1"/>
</dbReference>
<dbReference type="SUPFAM" id="SSF52540">
    <property type="entry name" value="P-loop containing nucleoside triphosphate hydrolases"/>
    <property type="match status" value="1"/>
</dbReference>
<dbReference type="Proteomes" id="UP001595897">
    <property type="component" value="Unassembled WGS sequence"/>
</dbReference>
<sequence>MKDTQGLNVLVMGVSGSGKTTIGRMLAQELAGEFIDGDDLHPQNNIDKMRQGIPLNDGDRQPWLSKVAECFATAKRQGKIRVIACSALKRQYRDVLRSGDSKLCTLFLNPDPQLLKKRMLSREHFMPTALLQSQLDTLESPTGEGLTFEYQSASGDISAQHITSAFLSWLLEERIYNGKQEI</sequence>
<dbReference type="Pfam" id="PF01202">
    <property type="entry name" value="SKI"/>
    <property type="match status" value="1"/>
</dbReference>
<organism evidence="10 11">
    <name type="scientific">Glaciecola siphonariae</name>
    <dbReference type="NCBI Taxonomy" id="521012"/>
    <lineage>
        <taxon>Bacteria</taxon>
        <taxon>Pseudomonadati</taxon>
        <taxon>Pseudomonadota</taxon>
        <taxon>Gammaproteobacteria</taxon>
        <taxon>Alteromonadales</taxon>
        <taxon>Alteromonadaceae</taxon>
        <taxon>Glaciecola</taxon>
    </lineage>
</organism>
<comment type="caution">
    <text evidence="10">The sequence shown here is derived from an EMBL/GenBank/DDBJ whole genome shotgun (WGS) entry which is preliminary data.</text>
</comment>
<dbReference type="EC" id="2.7.1.12" evidence="3 9"/>
<evidence type="ECO:0000313" key="11">
    <source>
        <dbReference type="Proteomes" id="UP001595897"/>
    </source>
</evidence>
<evidence type="ECO:0000313" key="10">
    <source>
        <dbReference type="EMBL" id="MFC4701547.1"/>
    </source>
</evidence>
<evidence type="ECO:0000256" key="9">
    <source>
        <dbReference type="RuleBase" id="RU363066"/>
    </source>
</evidence>
<evidence type="ECO:0000256" key="8">
    <source>
        <dbReference type="ARBA" id="ARBA00048090"/>
    </source>
</evidence>
<evidence type="ECO:0000256" key="3">
    <source>
        <dbReference type="ARBA" id="ARBA00012054"/>
    </source>
</evidence>
<evidence type="ECO:0000256" key="7">
    <source>
        <dbReference type="ARBA" id="ARBA00022840"/>
    </source>
</evidence>
<keyword evidence="11" id="KW-1185">Reference proteome</keyword>
<dbReference type="CDD" id="cd02021">
    <property type="entry name" value="GntK"/>
    <property type="match status" value="1"/>
</dbReference>
<reference evidence="11" key="1">
    <citation type="journal article" date="2019" name="Int. J. Syst. Evol. Microbiol.">
        <title>The Global Catalogue of Microorganisms (GCM) 10K type strain sequencing project: providing services to taxonomists for standard genome sequencing and annotation.</title>
        <authorList>
            <consortium name="The Broad Institute Genomics Platform"/>
            <consortium name="The Broad Institute Genome Sequencing Center for Infectious Disease"/>
            <person name="Wu L."/>
            <person name="Ma J."/>
        </authorList>
    </citation>
    <scope>NUCLEOTIDE SEQUENCE [LARGE SCALE GENOMIC DNA]</scope>
    <source>
        <strain evidence="11">KACC 12507</strain>
    </source>
</reference>
<dbReference type="PANTHER" id="PTHR43442">
    <property type="entry name" value="GLUCONOKINASE-RELATED"/>
    <property type="match status" value="1"/>
</dbReference>
<dbReference type="PANTHER" id="PTHR43442:SF3">
    <property type="entry name" value="GLUCONOKINASE-RELATED"/>
    <property type="match status" value="1"/>
</dbReference>
<dbReference type="EMBL" id="JBHSGU010000017">
    <property type="protein sequence ID" value="MFC4701547.1"/>
    <property type="molecule type" value="Genomic_DNA"/>
</dbReference>
<dbReference type="InterPro" id="IPR031322">
    <property type="entry name" value="Shikimate/glucono_kinase"/>
</dbReference>
<gene>
    <name evidence="10" type="ORF">ACFO4O_15425</name>
</gene>
<evidence type="ECO:0000256" key="6">
    <source>
        <dbReference type="ARBA" id="ARBA00022777"/>
    </source>
</evidence>
<comment type="similarity">
    <text evidence="2 9">Belongs to the gluconokinase GntK/GntV family.</text>
</comment>
<keyword evidence="4 9" id="KW-0808">Transferase</keyword>
<proteinExistence type="inferred from homology"/>
<dbReference type="InterPro" id="IPR006001">
    <property type="entry name" value="Therm_gnt_kin"/>
</dbReference>
<evidence type="ECO:0000256" key="5">
    <source>
        <dbReference type="ARBA" id="ARBA00022741"/>
    </source>
</evidence>